<comment type="catalytic activity">
    <reaction evidence="4">
        <text>(R)-5-phosphomevalonate = (2E)-3-methyl-5-phosphooxypent-2-enoate + H2O</text>
        <dbReference type="Rhea" id="RHEA:78975"/>
        <dbReference type="ChEBI" id="CHEBI:15377"/>
        <dbReference type="ChEBI" id="CHEBI:58146"/>
        <dbReference type="ChEBI" id="CHEBI:229665"/>
        <dbReference type="EC" id="4.2.1.182"/>
    </reaction>
    <physiologicalReaction direction="left-to-right" evidence="4">
        <dbReference type="Rhea" id="RHEA:78976"/>
    </physiologicalReaction>
</comment>
<dbReference type="EC" id="4.2.1.182" evidence="7"/>
<dbReference type="CDD" id="cd01356">
    <property type="entry name" value="AcnX_swivel"/>
    <property type="match status" value="1"/>
</dbReference>
<dbReference type="Proteomes" id="UP000002315">
    <property type="component" value="Chromosome"/>
</dbReference>
<dbReference type="SUPFAM" id="SSF52016">
    <property type="entry name" value="LeuD/IlvD-like"/>
    <property type="match status" value="1"/>
</dbReference>
<dbReference type="Pfam" id="PF01989">
    <property type="entry name" value="AcnX_swivel_put"/>
    <property type="match status" value="1"/>
</dbReference>
<keyword evidence="3 7" id="KW-0456">Lyase</keyword>
<feature type="domain" description="Phosphomevalonate dehydratase small subunit-like" evidence="8">
    <location>
        <begin position="22"/>
        <end position="101"/>
    </location>
</feature>
<dbReference type="PIRSF" id="PIRSF004966">
    <property type="entry name" value="UCP004966"/>
    <property type="match status" value="1"/>
</dbReference>
<gene>
    <name evidence="9" type="ordered locus">Mfer_0495</name>
</gene>
<sequence length="130" mass="13819">MNVRVISKGNAKGKPLVSNEPLSFLGGVDPKTGKVIDPRHPLKGKSIKNKILIIPGGKGSTVGSYVLYQLAKNKTAPAGIICIKAEPIVAVGAIIAKIPLVDGITIEDMEKLSKCHEVEIKNGKIKMIKK</sequence>
<dbReference type="STRING" id="523846.Mfer_0495"/>
<dbReference type="InterPro" id="IPR012016">
    <property type="entry name" value="PMDh-S-like"/>
</dbReference>
<accession>E3GYB3</accession>
<evidence type="ECO:0000256" key="3">
    <source>
        <dbReference type="ARBA" id="ARBA00023239"/>
    </source>
</evidence>
<name>E3GYB3_METFV</name>
<evidence type="ECO:0000256" key="4">
    <source>
        <dbReference type="ARBA" id="ARBA00045120"/>
    </source>
</evidence>
<dbReference type="PANTHER" id="PTHR36577">
    <property type="entry name" value="DUF521 DOMAIN PROTEIN (AFU_ORTHOLOGUE AFUA_6G00490)"/>
    <property type="match status" value="1"/>
</dbReference>
<keyword evidence="2 7" id="KW-0414">Isoprene biosynthesis</keyword>
<keyword evidence="10" id="KW-1185">Reference proteome</keyword>
<comment type="function">
    <text evidence="5 7">Component of a hydro-lyase that catalyzes the dehydration of mevalonate 5-phosphate (MVA5P) to form trans-anhydromevalonate 5-phosphate (tAHMP). Involved in the archaeal mevalonate (MVA) pathway, which provides fundamental precursors for isoprenoid biosynthesis, such as isopentenyl diphosphate (IPP) and dimethylallyl diphosphate (DMAPP).</text>
</comment>
<dbReference type="PANTHER" id="PTHR36577:SF3">
    <property type="entry name" value="DUF521 DOMAIN PROTEIN (AFU_ORTHOLOGUE AFUA_6G00490)"/>
    <property type="match status" value="1"/>
</dbReference>
<dbReference type="KEGG" id="mfv:Mfer_0495"/>
<reference evidence="9 10" key="1">
    <citation type="journal article" date="2010" name="Stand. Genomic Sci.">
        <title>Complete genome sequence of Methanothermus fervidus type strain (V24S).</title>
        <authorList>
            <person name="Anderson I."/>
            <person name="Djao O.D."/>
            <person name="Misra M."/>
            <person name="Chertkov O."/>
            <person name="Nolan M."/>
            <person name="Lucas S."/>
            <person name="Lapidus A."/>
            <person name="Del Rio T.G."/>
            <person name="Tice H."/>
            <person name="Cheng J.F."/>
            <person name="Tapia R."/>
            <person name="Han C."/>
            <person name="Goodwin L."/>
            <person name="Pitluck S."/>
            <person name="Liolios K."/>
            <person name="Ivanova N."/>
            <person name="Mavromatis K."/>
            <person name="Mikhailova N."/>
            <person name="Pati A."/>
            <person name="Brambilla E."/>
            <person name="Chen A."/>
            <person name="Palaniappan K."/>
            <person name="Land M."/>
            <person name="Hauser L."/>
            <person name="Chang Y.J."/>
            <person name="Jeffries C.D."/>
            <person name="Sikorski J."/>
            <person name="Spring S."/>
            <person name="Rohde M."/>
            <person name="Eichinger K."/>
            <person name="Huber H."/>
            <person name="Wirth R."/>
            <person name="Goker M."/>
            <person name="Detter J.C."/>
            <person name="Woyke T."/>
            <person name="Bristow J."/>
            <person name="Eisen J.A."/>
            <person name="Markowitz V."/>
            <person name="Hugenholtz P."/>
            <person name="Klenk H.P."/>
            <person name="Kyrpides N.C."/>
        </authorList>
    </citation>
    <scope>NUCLEOTIDE SEQUENCE [LARGE SCALE GENOMIC DNA]</scope>
    <source>
        <strain evidence="10">ATCC 43054 / DSM 2088 / JCM 10308 / V24 S</strain>
    </source>
</reference>
<dbReference type="EMBL" id="CP002278">
    <property type="protein sequence ID" value="ADP77295.1"/>
    <property type="molecule type" value="Genomic_DNA"/>
</dbReference>
<feature type="active site" description="Proton acceptor" evidence="7">
    <location>
        <position position="60"/>
    </location>
</feature>
<evidence type="ECO:0000256" key="5">
    <source>
        <dbReference type="ARBA" id="ARBA00045299"/>
    </source>
</evidence>
<proteinExistence type="inferred from homology"/>
<dbReference type="GO" id="GO:0016836">
    <property type="term" value="F:hydro-lyase activity"/>
    <property type="evidence" value="ECO:0007669"/>
    <property type="project" value="UniProtKB-UniRule"/>
</dbReference>
<evidence type="ECO:0000256" key="6">
    <source>
        <dbReference type="ARBA" id="ARBA00046520"/>
    </source>
</evidence>
<evidence type="ECO:0000313" key="9">
    <source>
        <dbReference type="EMBL" id="ADP77295.1"/>
    </source>
</evidence>
<organism evidence="9 10">
    <name type="scientific">Methanothermus fervidus (strain ATCC 43054 / DSM 2088 / JCM 10308 / V24 S)</name>
    <dbReference type="NCBI Taxonomy" id="523846"/>
    <lineage>
        <taxon>Archaea</taxon>
        <taxon>Methanobacteriati</taxon>
        <taxon>Methanobacteriota</taxon>
        <taxon>Methanomada group</taxon>
        <taxon>Methanobacteria</taxon>
        <taxon>Methanobacteriales</taxon>
        <taxon>Methanothermaceae</taxon>
        <taxon>Methanothermus</taxon>
    </lineage>
</organism>
<evidence type="ECO:0000256" key="7">
    <source>
        <dbReference type="HAMAP-Rule" id="MF_00078"/>
    </source>
</evidence>
<evidence type="ECO:0000259" key="8">
    <source>
        <dbReference type="Pfam" id="PF01989"/>
    </source>
</evidence>
<comment type="pathway">
    <text evidence="1 7">Isoprenoid biosynthesis; isopentenyl diphosphate biosynthesis via mevalonate pathway.</text>
</comment>
<dbReference type="NCBIfam" id="NF003046">
    <property type="entry name" value="PRK03955.1"/>
    <property type="match status" value="1"/>
</dbReference>
<dbReference type="AlphaFoldDB" id="E3GYB3"/>
<evidence type="ECO:0000313" key="10">
    <source>
        <dbReference type="Proteomes" id="UP000002315"/>
    </source>
</evidence>
<dbReference type="HOGENOM" id="CLU_141583_2_0_2"/>
<dbReference type="InterPro" id="IPR020794">
    <property type="entry name" value="PMDh_S"/>
</dbReference>
<comment type="similarity">
    <text evidence="7">Belongs to the AcnX type II small subunit family.</text>
</comment>
<evidence type="ECO:0000256" key="2">
    <source>
        <dbReference type="ARBA" id="ARBA00023229"/>
    </source>
</evidence>
<dbReference type="Gene3D" id="3.50.30.10">
    <property type="entry name" value="Phosphohistidine domain"/>
    <property type="match status" value="1"/>
</dbReference>
<comment type="subunit">
    <text evidence="6 7">Heterodimer composed of a large subunit (PMDh-L) and a small subunit (PMDh-S).</text>
</comment>
<evidence type="ECO:0000256" key="1">
    <source>
        <dbReference type="ARBA" id="ARBA00005092"/>
    </source>
</evidence>
<protein>
    <recommendedName>
        <fullName evidence="7">Phosphomevalonate dehydratase small subunit</fullName>
        <shortName evidence="7">PMDh small subunit</shortName>
        <shortName evidence="7">PMDh-S</shortName>
        <ecNumber evidence="7">4.2.1.182</ecNumber>
    </recommendedName>
</protein>
<dbReference type="GO" id="GO:0019287">
    <property type="term" value="P:isopentenyl diphosphate biosynthetic process, mevalonate pathway"/>
    <property type="evidence" value="ECO:0007669"/>
    <property type="project" value="UniProtKB-UniRule"/>
</dbReference>
<dbReference type="InterPro" id="IPR002840">
    <property type="entry name" value="PMDh-S-like_dom"/>
</dbReference>
<dbReference type="HAMAP" id="MF_00078">
    <property type="entry name" value="PMDh_S"/>
    <property type="match status" value="1"/>
</dbReference>
<dbReference type="OrthoDB" id="18062at2157"/>